<dbReference type="EMBL" id="LQYT01000021">
    <property type="protein sequence ID" value="KYD21208.1"/>
    <property type="molecule type" value="Genomic_DNA"/>
</dbReference>
<feature type="compositionally biased region" description="Basic and acidic residues" evidence="1">
    <location>
        <begin position="69"/>
        <end position="85"/>
    </location>
</feature>
<feature type="region of interest" description="Disordered" evidence="1">
    <location>
        <begin position="61"/>
        <end position="85"/>
    </location>
</feature>
<dbReference type="AlphaFoldDB" id="A0A150M9N1"/>
<organism evidence="3 4">
    <name type="scientific">Caldibacillus debilis</name>
    <dbReference type="NCBI Taxonomy" id="301148"/>
    <lineage>
        <taxon>Bacteria</taxon>
        <taxon>Bacillati</taxon>
        <taxon>Bacillota</taxon>
        <taxon>Bacilli</taxon>
        <taxon>Bacillales</taxon>
        <taxon>Bacillaceae</taxon>
        <taxon>Caldibacillus</taxon>
    </lineage>
</organism>
<protein>
    <submittedName>
        <fullName evidence="3">Uncharacterized protein</fullName>
    </submittedName>
</protein>
<proteinExistence type="predicted"/>
<comment type="caution">
    <text evidence="3">The sequence shown here is derived from an EMBL/GenBank/DDBJ whole genome shotgun (WGS) entry which is preliminary data.</text>
</comment>
<feature type="transmembrane region" description="Helical" evidence="2">
    <location>
        <begin position="27"/>
        <end position="47"/>
    </location>
</feature>
<dbReference type="RefSeq" id="WP_020155246.1">
    <property type="nucleotide sequence ID" value="NZ_JBAIZG010000054.1"/>
</dbReference>
<keyword evidence="2" id="KW-0472">Membrane</keyword>
<dbReference type="Proteomes" id="UP000075683">
    <property type="component" value="Unassembled WGS sequence"/>
</dbReference>
<sequence length="122" mass="13902">MSNNKWMNDFYDMVEAGGTSRLSKQTLANILVILALITQVGIIRILFEEAEKLEEAIEETFKKKHSRKHDGDKCEKDDKDDKDDDLKGITELNKSVAEVLEQLCCLKEAVVDELKLGFKLLD</sequence>
<evidence type="ECO:0000313" key="4">
    <source>
        <dbReference type="Proteomes" id="UP000075683"/>
    </source>
</evidence>
<dbReference type="STRING" id="301148.B4135_0543"/>
<name>A0A150M9N1_9BACI</name>
<accession>A0A150M9N1</accession>
<evidence type="ECO:0000256" key="1">
    <source>
        <dbReference type="SAM" id="MobiDB-lite"/>
    </source>
</evidence>
<evidence type="ECO:0000256" key="2">
    <source>
        <dbReference type="SAM" id="Phobius"/>
    </source>
</evidence>
<keyword evidence="2" id="KW-1133">Transmembrane helix</keyword>
<keyword evidence="2" id="KW-0812">Transmembrane</keyword>
<gene>
    <name evidence="3" type="ORF">B4135_0543</name>
</gene>
<reference evidence="3 4" key="1">
    <citation type="submission" date="2016-01" db="EMBL/GenBank/DDBJ databases">
        <title>Draft Genome Sequences of Seven Thermophilic Sporeformers Isolated from Foods.</title>
        <authorList>
            <person name="Berendsen E.M."/>
            <person name="Wells-Bennik M.H."/>
            <person name="Krawcyk A.O."/>
            <person name="De Jong A."/>
            <person name="Holsappel S."/>
            <person name="Eijlander R.T."/>
            <person name="Kuipers O.P."/>
        </authorList>
    </citation>
    <scope>NUCLEOTIDE SEQUENCE [LARGE SCALE GENOMIC DNA]</scope>
    <source>
        <strain evidence="3 4">B4135</strain>
    </source>
</reference>
<evidence type="ECO:0000313" key="3">
    <source>
        <dbReference type="EMBL" id="KYD21208.1"/>
    </source>
</evidence>